<keyword evidence="6" id="KW-1185">Reference proteome</keyword>
<dbReference type="PROSITE" id="PS01081">
    <property type="entry name" value="HTH_TETR_1"/>
    <property type="match status" value="1"/>
</dbReference>
<evidence type="ECO:0000259" key="4">
    <source>
        <dbReference type="PROSITE" id="PS50977"/>
    </source>
</evidence>
<dbReference type="SUPFAM" id="SSF46689">
    <property type="entry name" value="Homeodomain-like"/>
    <property type="match status" value="1"/>
</dbReference>
<dbReference type="InterPro" id="IPR001647">
    <property type="entry name" value="HTH_TetR"/>
</dbReference>
<accession>A0ABT9YI79</accession>
<organism evidence="5 6">
    <name type="scientific">Alkalicoccobacillus murimartini</name>
    <dbReference type="NCBI Taxonomy" id="171685"/>
    <lineage>
        <taxon>Bacteria</taxon>
        <taxon>Bacillati</taxon>
        <taxon>Bacillota</taxon>
        <taxon>Bacilli</taxon>
        <taxon>Bacillales</taxon>
        <taxon>Bacillaceae</taxon>
        <taxon>Alkalicoccobacillus</taxon>
    </lineage>
</organism>
<dbReference type="PANTHER" id="PTHR43479:SF22">
    <property type="entry name" value="TRANSCRIPTIONAL REGULATOR, TETR FAMILY"/>
    <property type="match status" value="1"/>
</dbReference>
<dbReference type="EMBL" id="JAUSUA010000002">
    <property type="protein sequence ID" value="MDQ0206744.1"/>
    <property type="molecule type" value="Genomic_DNA"/>
</dbReference>
<dbReference type="Gene3D" id="1.10.357.10">
    <property type="entry name" value="Tetracycline Repressor, domain 2"/>
    <property type="match status" value="1"/>
</dbReference>
<dbReference type="InterPro" id="IPR023772">
    <property type="entry name" value="DNA-bd_HTH_TetR-type_CS"/>
</dbReference>
<gene>
    <name evidence="5" type="ORF">J2S05_001543</name>
</gene>
<proteinExistence type="predicted"/>
<sequence length="290" mass="33571">MSEKNQLIIENAIKLFSKNSISSTSIQEIASESGISKGAFYLHFKSKDALLVAIIDYYSDLITKSITNKAYDDLSDREQYIHKLTDLFESIIQHKDFILVQMRDPSIPLTDEMRTSLKKLNFKMTQFHQSHMRQLYGEEANLVMWDLTFMIDGLFHSYLKFLIYAPVVEVRDVVHFVIRRMDSIVDGLDTKQALLSDELILPFFSDFYEENAQETVPSELTELKAIISKLENKDELLVSIDVLEEETKQDKPRLPIIQGMLLNLHSEASLRPAIQKLVTYYQLNDSLFND</sequence>
<dbReference type="RefSeq" id="WP_306981495.1">
    <property type="nucleotide sequence ID" value="NZ_JAUSUA010000002.1"/>
</dbReference>
<dbReference type="Proteomes" id="UP001225034">
    <property type="component" value="Unassembled WGS sequence"/>
</dbReference>
<feature type="domain" description="HTH tetR-type" evidence="4">
    <location>
        <begin position="2"/>
        <end position="62"/>
    </location>
</feature>
<evidence type="ECO:0000256" key="2">
    <source>
        <dbReference type="ARBA" id="ARBA00023125"/>
    </source>
</evidence>
<dbReference type="PROSITE" id="PS50977">
    <property type="entry name" value="HTH_TETR_2"/>
    <property type="match status" value="1"/>
</dbReference>
<dbReference type="Pfam" id="PF00440">
    <property type="entry name" value="TetR_N"/>
    <property type="match status" value="1"/>
</dbReference>
<keyword evidence="2 3" id="KW-0238">DNA-binding</keyword>
<feature type="DNA-binding region" description="H-T-H motif" evidence="3">
    <location>
        <begin position="25"/>
        <end position="44"/>
    </location>
</feature>
<reference evidence="5 6" key="1">
    <citation type="submission" date="2023-07" db="EMBL/GenBank/DDBJ databases">
        <title>Genomic Encyclopedia of Type Strains, Phase IV (KMG-IV): sequencing the most valuable type-strain genomes for metagenomic binning, comparative biology and taxonomic classification.</title>
        <authorList>
            <person name="Goeker M."/>
        </authorList>
    </citation>
    <scope>NUCLEOTIDE SEQUENCE [LARGE SCALE GENOMIC DNA]</scope>
    <source>
        <strain evidence="5 6">DSM 19154</strain>
    </source>
</reference>
<name>A0ABT9YI79_9BACI</name>
<evidence type="ECO:0000256" key="1">
    <source>
        <dbReference type="ARBA" id="ARBA00022491"/>
    </source>
</evidence>
<dbReference type="InterPro" id="IPR009057">
    <property type="entry name" value="Homeodomain-like_sf"/>
</dbReference>
<protein>
    <submittedName>
        <fullName evidence="5">AcrR family transcriptional regulator</fullName>
    </submittedName>
</protein>
<comment type="caution">
    <text evidence="5">The sequence shown here is derived from an EMBL/GenBank/DDBJ whole genome shotgun (WGS) entry which is preliminary data.</text>
</comment>
<dbReference type="InterPro" id="IPR050624">
    <property type="entry name" value="HTH-type_Tx_Regulator"/>
</dbReference>
<evidence type="ECO:0000313" key="6">
    <source>
        <dbReference type="Proteomes" id="UP001225034"/>
    </source>
</evidence>
<keyword evidence="1" id="KW-0678">Repressor</keyword>
<dbReference type="PRINTS" id="PR00455">
    <property type="entry name" value="HTHTETR"/>
</dbReference>
<dbReference type="PANTHER" id="PTHR43479">
    <property type="entry name" value="ACREF/ENVCD OPERON REPRESSOR-RELATED"/>
    <property type="match status" value="1"/>
</dbReference>
<evidence type="ECO:0000256" key="3">
    <source>
        <dbReference type="PROSITE-ProRule" id="PRU00335"/>
    </source>
</evidence>
<evidence type="ECO:0000313" key="5">
    <source>
        <dbReference type="EMBL" id="MDQ0206744.1"/>
    </source>
</evidence>